<evidence type="ECO:0000256" key="1">
    <source>
        <dbReference type="ARBA" id="ARBA00004365"/>
    </source>
</evidence>
<evidence type="ECO:0000256" key="6">
    <source>
        <dbReference type="ARBA" id="ARBA00023143"/>
    </source>
</evidence>
<dbReference type="InterPro" id="IPR053927">
    <property type="entry name" value="FlgK_helical"/>
</dbReference>
<evidence type="ECO:0000256" key="4">
    <source>
        <dbReference type="ARBA" id="ARBA00016244"/>
    </source>
</evidence>
<keyword evidence="11" id="KW-0282">Flagellum</keyword>
<feature type="domain" description="Flagellar hook-associated protein 1 D2-like" evidence="9">
    <location>
        <begin position="326"/>
        <end position="401"/>
    </location>
</feature>
<dbReference type="PANTHER" id="PTHR30033:SF2">
    <property type="entry name" value="FLAGELLAR HOOK PROTEIN"/>
    <property type="match status" value="1"/>
</dbReference>
<dbReference type="Proteomes" id="UP001557465">
    <property type="component" value="Unassembled WGS sequence"/>
</dbReference>
<evidence type="ECO:0000259" key="9">
    <source>
        <dbReference type="Pfam" id="PF21158"/>
    </source>
</evidence>
<name>A0ABV3TPT3_9RHOB</name>
<feature type="domain" description="Flagellar basal-body/hook protein C-terminal" evidence="8">
    <location>
        <begin position="606"/>
        <end position="644"/>
    </location>
</feature>
<dbReference type="Pfam" id="PF06429">
    <property type="entry name" value="Flg_bbr_C"/>
    <property type="match status" value="1"/>
</dbReference>
<feature type="domain" description="Flagellar hook-associated protein FlgK helical" evidence="10">
    <location>
        <begin position="95"/>
        <end position="314"/>
    </location>
</feature>
<keyword evidence="11" id="KW-0966">Cell projection</keyword>
<feature type="region of interest" description="Disordered" evidence="7">
    <location>
        <begin position="309"/>
        <end position="332"/>
    </location>
</feature>
<protein>
    <recommendedName>
        <fullName evidence="4">Flagellar hook-associated protein 1</fullName>
    </recommendedName>
</protein>
<evidence type="ECO:0000313" key="11">
    <source>
        <dbReference type="EMBL" id="MEX1663295.1"/>
    </source>
</evidence>
<dbReference type="InterPro" id="IPR019776">
    <property type="entry name" value="Flagellar_basal_body_rod_CS"/>
</dbReference>
<keyword evidence="6" id="KW-0975">Bacterial flagellum</keyword>
<dbReference type="SUPFAM" id="SSF64518">
    <property type="entry name" value="Phase 1 flagellin"/>
    <property type="match status" value="2"/>
</dbReference>
<comment type="similarity">
    <text evidence="3">Belongs to the flagella basal body rod proteins family.</text>
</comment>
<proteinExistence type="inferred from homology"/>
<keyword evidence="12" id="KW-1185">Reference proteome</keyword>
<evidence type="ECO:0000256" key="3">
    <source>
        <dbReference type="ARBA" id="ARBA00009677"/>
    </source>
</evidence>
<dbReference type="PROSITE" id="PS00588">
    <property type="entry name" value="FLAGELLA_BB_ROD"/>
    <property type="match status" value="1"/>
</dbReference>
<evidence type="ECO:0000259" key="8">
    <source>
        <dbReference type="Pfam" id="PF06429"/>
    </source>
</evidence>
<feature type="compositionally biased region" description="Polar residues" evidence="7">
    <location>
        <begin position="317"/>
        <end position="332"/>
    </location>
</feature>
<organism evidence="11 12">
    <name type="scientific">Thioclava arctica</name>
    <dbReference type="NCBI Taxonomy" id="3238301"/>
    <lineage>
        <taxon>Bacteria</taxon>
        <taxon>Pseudomonadati</taxon>
        <taxon>Pseudomonadota</taxon>
        <taxon>Alphaproteobacteria</taxon>
        <taxon>Rhodobacterales</taxon>
        <taxon>Paracoccaceae</taxon>
        <taxon>Thioclava</taxon>
    </lineage>
</organism>
<dbReference type="RefSeq" id="WP_368392856.1">
    <property type="nucleotide sequence ID" value="NZ_JBFRYC010000014.1"/>
</dbReference>
<comment type="caution">
    <text evidence="11">The sequence shown here is derived from an EMBL/GenBank/DDBJ whole genome shotgun (WGS) entry which is preliminary data.</text>
</comment>
<evidence type="ECO:0000256" key="5">
    <source>
        <dbReference type="ARBA" id="ARBA00022525"/>
    </source>
</evidence>
<dbReference type="InterPro" id="IPR010930">
    <property type="entry name" value="Flg_bb/hook_C_dom"/>
</dbReference>
<dbReference type="InterPro" id="IPR002371">
    <property type="entry name" value="FlgK"/>
</dbReference>
<sequence>MTGLNSAISSALSGLDAFSEGIGTVGSNIANQSTDGYAERSVEIQTTAGGAGQSGGGVVDPALVRRASDAMEASNVYAATAANSAASTRASVLKAIDQAFTGNGDVESAASTFFSGLGTLASNPTNAAQVSTVLANAQALASGFNSAASALTSQTGQIGTRISQQVGQANTLLGELAKINKQLMASPEEPTLLDQQQATLGKLSSFLNINTLPLGSSGAVAVMTGGSVLVDQAGAQTLDMQSINDIPELTAGPDKQPLRLSDRGGSLGGLLSGLKATDDAGKRLDRIAGTIADLVNQSQAEGLTANGSAGKALFSRPQPNATPAQSNTGSATLNASVTDTSALPANGQGYTLSYSTSGWSATVPGSGQSQALGTSTPLTLNGMNIAILGTPAPGDSFRIAPDPGAAAALRLTSSDPSELAVADPYVLVAGTISGSGAVSNTNAGTINEGEDTVTTAPATGAAVVPGSAFGGDLELKFTTASSYDVIDKASGTTVSTGSFAGGATTLAVAYPASSSAAGHYWQVNLTGAPRAGDVATLTPGGLNSGSNAQRMSDLWTRTDSALPGGSMQGSVLSLIGETGAASAQATTLASNTASNLNNAQGDLTRAAGVNVDQQATLLTEYQQAYQAAAKVISTAHSMFNSLLQAI</sequence>
<dbReference type="InterPro" id="IPR049119">
    <property type="entry name" value="FlgK_D2-like"/>
</dbReference>
<dbReference type="PRINTS" id="PR01005">
    <property type="entry name" value="FLGHOOKAP1"/>
</dbReference>
<reference evidence="11 12" key="1">
    <citation type="journal article" date="2011" name="Int. J. Syst. Evol. Microbiol.">
        <title>Zhongshania antarctica gen. nov., sp. nov. and Zhongshania guokunii sp. nov., gammaproteobacteria respectively isolated from coastal attached (fast) ice and surface seawater of the Antarctic.</title>
        <authorList>
            <person name="Li H.J."/>
            <person name="Zhang X.Y."/>
            <person name="Chen C.X."/>
            <person name="Zhang Y.J."/>
            <person name="Gao Z.M."/>
            <person name="Yu Y."/>
            <person name="Chen X.L."/>
            <person name="Chen B."/>
            <person name="Zhang Y.Z."/>
        </authorList>
    </citation>
    <scope>NUCLEOTIDE SEQUENCE [LARGE SCALE GENOMIC DNA]</scope>
    <source>
        <strain evidence="11 12">15-R06ZXC-3</strain>
    </source>
</reference>
<evidence type="ECO:0000256" key="7">
    <source>
        <dbReference type="SAM" id="MobiDB-lite"/>
    </source>
</evidence>
<evidence type="ECO:0000256" key="2">
    <source>
        <dbReference type="ARBA" id="ARBA00004613"/>
    </source>
</evidence>
<keyword evidence="11" id="KW-0969">Cilium</keyword>
<keyword evidence="5" id="KW-0964">Secreted</keyword>
<dbReference type="PANTHER" id="PTHR30033">
    <property type="entry name" value="FLAGELLAR HOOK-ASSOCIATED PROTEIN 1"/>
    <property type="match status" value="1"/>
</dbReference>
<accession>A0ABV3TPT3</accession>
<evidence type="ECO:0000313" key="12">
    <source>
        <dbReference type="Proteomes" id="UP001557465"/>
    </source>
</evidence>
<dbReference type="Pfam" id="PF22638">
    <property type="entry name" value="FlgK_D1"/>
    <property type="match status" value="1"/>
</dbReference>
<evidence type="ECO:0000259" key="10">
    <source>
        <dbReference type="Pfam" id="PF22638"/>
    </source>
</evidence>
<dbReference type="Pfam" id="PF21158">
    <property type="entry name" value="flgK_1st_1"/>
    <property type="match status" value="1"/>
</dbReference>
<dbReference type="EMBL" id="JBFRYC010000014">
    <property type="protein sequence ID" value="MEX1663295.1"/>
    <property type="molecule type" value="Genomic_DNA"/>
</dbReference>
<gene>
    <name evidence="11" type="ORF">AB4874_16905</name>
</gene>
<comment type="subcellular location">
    <subcellularLocation>
        <location evidence="1">Bacterial flagellum</location>
    </subcellularLocation>
    <subcellularLocation>
        <location evidence="2">Secreted</location>
    </subcellularLocation>
</comment>